<evidence type="ECO:0000313" key="5">
    <source>
        <dbReference type="EMBL" id="MEB8337285.1"/>
    </source>
</evidence>
<accession>A0ABU6EZW4</accession>
<dbReference type="EMBL" id="JAOZYC010000043">
    <property type="protein sequence ID" value="MEB8337285.1"/>
    <property type="molecule type" value="Genomic_DNA"/>
</dbReference>
<proteinExistence type="predicted"/>
<dbReference type="InterPro" id="IPR009057">
    <property type="entry name" value="Homeodomain-like_sf"/>
</dbReference>
<dbReference type="PANTHER" id="PTHR46796">
    <property type="entry name" value="HTH-TYPE TRANSCRIPTIONAL ACTIVATOR RHAS-RELATED"/>
    <property type="match status" value="1"/>
</dbReference>
<evidence type="ECO:0000256" key="3">
    <source>
        <dbReference type="ARBA" id="ARBA00023163"/>
    </source>
</evidence>
<keyword evidence="6" id="KW-1185">Reference proteome</keyword>
<name>A0ABU6EZW4_9ACTN</name>
<dbReference type="InterPro" id="IPR035418">
    <property type="entry name" value="AraC-bd_2"/>
</dbReference>
<dbReference type="Gene3D" id="1.10.10.60">
    <property type="entry name" value="Homeodomain-like"/>
    <property type="match status" value="1"/>
</dbReference>
<dbReference type="SMART" id="SM00342">
    <property type="entry name" value="HTH_ARAC"/>
    <property type="match status" value="1"/>
</dbReference>
<dbReference type="InterPro" id="IPR050204">
    <property type="entry name" value="AraC_XylS_family_regulators"/>
</dbReference>
<evidence type="ECO:0000256" key="1">
    <source>
        <dbReference type="ARBA" id="ARBA00023015"/>
    </source>
</evidence>
<keyword evidence="1" id="KW-0805">Transcription regulation</keyword>
<gene>
    <name evidence="5" type="ORF">OKJ99_07115</name>
</gene>
<evidence type="ECO:0000256" key="2">
    <source>
        <dbReference type="ARBA" id="ARBA00023125"/>
    </source>
</evidence>
<keyword evidence="3" id="KW-0804">Transcription</keyword>
<dbReference type="InterPro" id="IPR018060">
    <property type="entry name" value="HTH_AraC"/>
</dbReference>
<organism evidence="5 6">
    <name type="scientific">Streptomyces endophyticus</name>
    <dbReference type="NCBI Taxonomy" id="714166"/>
    <lineage>
        <taxon>Bacteria</taxon>
        <taxon>Bacillati</taxon>
        <taxon>Actinomycetota</taxon>
        <taxon>Actinomycetes</taxon>
        <taxon>Kitasatosporales</taxon>
        <taxon>Streptomycetaceae</taxon>
        <taxon>Streptomyces</taxon>
    </lineage>
</organism>
<reference evidence="5 6" key="1">
    <citation type="submission" date="2022-10" db="EMBL/GenBank/DDBJ databases">
        <authorList>
            <person name="Xie J."/>
            <person name="Shen N."/>
        </authorList>
    </citation>
    <scope>NUCLEOTIDE SEQUENCE [LARGE SCALE GENOMIC DNA]</scope>
    <source>
        <strain evidence="5 6">YIM65594</strain>
    </source>
</reference>
<evidence type="ECO:0000313" key="6">
    <source>
        <dbReference type="Proteomes" id="UP001354931"/>
    </source>
</evidence>
<comment type="caution">
    <text evidence="5">The sequence shown here is derived from an EMBL/GenBank/DDBJ whole genome shotgun (WGS) entry which is preliminary data.</text>
</comment>
<dbReference type="Proteomes" id="UP001354931">
    <property type="component" value="Unassembled WGS sequence"/>
</dbReference>
<feature type="domain" description="HTH araC/xylS-type" evidence="4">
    <location>
        <begin position="225"/>
        <end position="323"/>
    </location>
</feature>
<dbReference type="Pfam" id="PF12833">
    <property type="entry name" value="HTH_18"/>
    <property type="match status" value="1"/>
</dbReference>
<dbReference type="SUPFAM" id="SSF46689">
    <property type="entry name" value="Homeodomain-like"/>
    <property type="match status" value="1"/>
</dbReference>
<sequence>MSTEVSVSPWRIGNPSTPMVDVTVPYANENRNGVLLREWRRQAGESVPAPPMRLPRHSEGTYRARIWKQNLLDLFLEDQYSDAIAGATGGPSGHLEDRIVTSVTLSGEWRFTTGGQRATAAAGTLCARRNEDLWDFEVARGTRAITLVLPASEIRFPKNTRAVTAEQTSPAAALLLAHLRLCTELADGLGAAPSRAARNATLELFRGLLNDQIIDDAEFAPALLRAAMDHIEARLLADPDLGPGGIAAALNVSVRTLYRAFGQGGTSSVMAYVRERRLERARAELLSTRLTVSEIAARWHFADSSHFVKAYKKRFAETPTAGR</sequence>
<dbReference type="Pfam" id="PF14525">
    <property type="entry name" value="AraC_binding_2"/>
    <property type="match status" value="1"/>
</dbReference>
<evidence type="ECO:0000259" key="4">
    <source>
        <dbReference type="PROSITE" id="PS01124"/>
    </source>
</evidence>
<dbReference type="PROSITE" id="PS01124">
    <property type="entry name" value="HTH_ARAC_FAMILY_2"/>
    <property type="match status" value="1"/>
</dbReference>
<keyword evidence="2" id="KW-0238">DNA-binding</keyword>
<protein>
    <submittedName>
        <fullName evidence="5">Helix-turn-helix domain-containing protein</fullName>
    </submittedName>
</protein>